<organism evidence="2 3">
    <name type="scientific">Thermohalobaculum xanthum</name>
    <dbReference type="NCBI Taxonomy" id="2753746"/>
    <lineage>
        <taxon>Bacteria</taxon>
        <taxon>Pseudomonadati</taxon>
        <taxon>Pseudomonadota</taxon>
        <taxon>Alphaproteobacteria</taxon>
        <taxon>Rhodobacterales</taxon>
        <taxon>Paracoccaceae</taxon>
        <taxon>Thermohalobaculum</taxon>
    </lineage>
</organism>
<sequence length="188" mass="20422">MLATGLLVLGCAEKPKEVVQKEPEITTRPDCYTVVLFDKHPIVPPVAGVPLEHARFLGQWNRGAWNGEWCHDLRITEVTPDGQVHLVEMHAPYEPWGQPASAFKRTGRIDKDGILTLRYGTESVRYRIENGQLHAQRSGVLGNLVAVLAQEGAAVVQQSATPLPPVRPTSSLASSTTGQSASKVSALQ</sequence>
<keyword evidence="3" id="KW-1185">Reference proteome</keyword>
<proteinExistence type="predicted"/>
<evidence type="ECO:0000256" key="1">
    <source>
        <dbReference type="SAM" id="MobiDB-lite"/>
    </source>
</evidence>
<reference evidence="2" key="1">
    <citation type="submission" date="2020-12" db="EMBL/GenBank/DDBJ databases">
        <title>Bacterial taxonomy.</title>
        <authorList>
            <person name="Pan X."/>
        </authorList>
    </citation>
    <scope>NUCLEOTIDE SEQUENCE</scope>
    <source>
        <strain evidence="2">M0105</strain>
    </source>
</reference>
<dbReference type="Proteomes" id="UP000655420">
    <property type="component" value="Unassembled WGS sequence"/>
</dbReference>
<gene>
    <name evidence="2" type="ORF">H0I76_17060</name>
</gene>
<name>A0A8J7MB06_9RHOB</name>
<evidence type="ECO:0000313" key="2">
    <source>
        <dbReference type="EMBL" id="MBK0400912.1"/>
    </source>
</evidence>
<protein>
    <submittedName>
        <fullName evidence="2">Uncharacterized protein</fullName>
    </submittedName>
</protein>
<feature type="region of interest" description="Disordered" evidence="1">
    <location>
        <begin position="159"/>
        <end position="188"/>
    </location>
</feature>
<feature type="compositionally biased region" description="Polar residues" evidence="1">
    <location>
        <begin position="168"/>
        <end position="188"/>
    </location>
</feature>
<dbReference type="AlphaFoldDB" id="A0A8J7MB06"/>
<comment type="caution">
    <text evidence="2">The sequence shown here is derived from an EMBL/GenBank/DDBJ whole genome shotgun (WGS) entry which is preliminary data.</text>
</comment>
<dbReference type="RefSeq" id="WP_200612723.1">
    <property type="nucleotide sequence ID" value="NZ_JAEHHL010000012.1"/>
</dbReference>
<accession>A0A8J7MB06</accession>
<dbReference type="EMBL" id="JAEHHL010000012">
    <property type="protein sequence ID" value="MBK0400912.1"/>
    <property type="molecule type" value="Genomic_DNA"/>
</dbReference>
<evidence type="ECO:0000313" key="3">
    <source>
        <dbReference type="Proteomes" id="UP000655420"/>
    </source>
</evidence>